<evidence type="ECO:0000313" key="1">
    <source>
        <dbReference type="EMBL" id="KAK9710888.1"/>
    </source>
</evidence>
<sequence>MRCKSARFLIQSCWKHSAVWIGVASTVVELCCSARSVNIVGILLFKYFSCIGRRRIKQGLKIIRESSSGLDTGNETIAL</sequence>
<dbReference type="AlphaFoldDB" id="A0AAW1K0L2"/>
<comment type="caution">
    <text evidence="1">The sequence shown here is derived from an EMBL/GenBank/DDBJ whole genome shotgun (WGS) entry which is preliminary data.</text>
</comment>
<gene>
    <name evidence="1" type="ORF">QE152_g25745</name>
</gene>
<proteinExistence type="predicted"/>
<name>A0AAW1K0L2_POPJA</name>
<keyword evidence="2" id="KW-1185">Reference proteome</keyword>
<accession>A0AAW1K0L2</accession>
<evidence type="ECO:0000313" key="2">
    <source>
        <dbReference type="Proteomes" id="UP001458880"/>
    </source>
</evidence>
<protein>
    <submittedName>
        <fullName evidence="1">Uncharacterized protein</fullName>
    </submittedName>
</protein>
<reference evidence="1 2" key="1">
    <citation type="journal article" date="2024" name="BMC Genomics">
        <title>De novo assembly and annotation of Popillia japonica's genome with initial clues to its potential as an invasive pest.</title>
        <authorList>
            <person name="Cucini C."/>
            <person name="Boschi S."/>
            <person name="Funari R."/>
            <person name="Cardaioli E."/>
            <person name="Iannotti N."/>
            <person name="Marturano G."/>
            <person name="Paoli F."/>
            <person name="Bruttini M."/>
            <person name="Carapelli A."/>
            <person name="Frati F."/>
            <person name="Nardi F."/>
        </authorList>
    </citation>
    <scope>NUCLEOTIDE SEQUENCE [LARGE SCALE GENOMIC DNA]</scope>
    <source>
        <strain evidence="1">DMR45628</strain>
    </source>
</reference>
<organism evidence="1 2">
    <name type="scientific">Popillia japonica</name>
    <name type="common">Japanese beetle</name>
    <dbReference type="NCBI Taxonomy" id="7064"/>
    <lineage>
        <taxon>Eukaryota</taxon>
        <taxon>Metazoa</taxon>
        <taxon>Ecdysozoa</taxon>
        <taxon>Arthropoda</taxon>
        <taxon>Hexapoda</taxon>
        <taxon>Insecta</taxon>
        <taxon>Pterygota</taxon>
        <taxon>Neoptera</taxon>
        <taxon>Endopterygota</taxon>
        <taxon>Coleoptera</taxon>
        <taxon>Polyphaga</taxon>
        <taxon>Scarabaeiformia</taxon>
        <taxon>Scarabaeidae</taxon>
        <taxon>Rutelinae</taxon>
        <taxon>Popillia</taxon>
    </lineage>
</organism>
<dbReference type="EMBL" id="JASPKY010000287">
    <property type="protein sequence ID" value="KAK9710888.1"/>
    <property type="molecule type" value="Genomic_DNA"/>
</dbReference>
<dbReference type="Proteomes" id="UP001458880">
    <property type="component" value="Unassembled WGS sequence"/>
</dbReference>